<dbReference type="Gene3D" id="3.40.630.30">
    <property type="match status" value="1"/>
</dbReference>
<dbReference type="NCBIfam" id="TIGR01575">
    <property type="entry name" value="rimI"/>
    <property type="match status" value="1"/>
</dbReference>
<dbReference type="PANTHER" id="PTHR43420">
    <property type="entry name" value="ACETYLTRANSFERASE"/>
    <property type="match status" value="1"/>
</dbReference>
<keyword evidence="4" id="KW-0012">Acyltransferase</keyword>
<dbReference type="PANTHER" id="PTHR43420:SF44">
    <property type="entry name" value="ACETYLTRANSFERASE YPEA"/>
    <property type="match status" value="1"/>
</dbReference>
<dbReference type="AlphaFoldDB" id="X0UF12"/>
<name>X0UF12_9ZZZZ</name>
<dbReference type="SUPFAM" id="SSF55729">
    <property type="entry name" value="Acyl-CoA N-acyltransferases (Nat)"/>
    <property type="match status" value="1"/>
</dbReference>
<evidence type="ECO:0000256" key="2">
    <source>
        <dbReference type="ARBA" id="ARBA00022490"/>
    </source>
</evidence>
<evidence type="ECO:0000313" key="6">
    <source>
        <dbReference type="EMBL" id="GAG04195.1"/>
    </source>
</evidence>
<dbReference type="PROSITE" id="PS51186">
    <property type="entry name" value="GNAT"/>
    <property type="match status" value="1"/>
</dbReference>
<comment type="caution">
    <text evidence="6">The sequence shown here is derived from an EMBL/GenBank/DDBJ whole genome shotgun (WGS) entry which is preliminary data.</text>
</comment>
<keyword evidence="2" id="KW-0963">Cytoplasm</keyword>
<dbReference type="Pfam" id="PF00583">
    <property type="entry name" value="Acetyltransf_1"/>
    <property type="match status" value="1"/>
</dbReference>
<reference evidence="6" key="1">
    <citation type="journal article" date="2014" name="Front. Microbiol.">
        <title>High frequency of phylogenetically diverse reductive dehalogenase-homologous genes in deep subseafloor sedimentary metagenomes.</title>
        <authorList>
            <person name="Kawai M."/>
            <person name="Futagami T."/>
            <person name="Toyoda A."/>
            <person name="Takaki Y."/>
            <person name="Nishi S."/>
            <person name="Hori S."/>
            <person name="Arai W."/>
            <person name="Tsubouchi T."/>
            <person name="Morono Y."/>
            <person name="Uchiyama I."/>
            <person name="Ito T."/>
            <person name="Fujiyama A."/>
            <person name="Inagaki F."/>
            <person name="Takami H."/>
        </authorList>
    </citation>
    <scope>NUCLEOTIDE SEQUENCE</scope>
    <source>
        <strain evidence="6">Expedition CK06-06</strain>
    </source>
</reference>
<accession>X0UF12</accession>
<dbReference type="InterPro" id="IPR006464">
    <property type="entry name" value="AcTrfase_RimI/Ard1"/>
</dbReference>
<dbReference type="GO" id="GO:0008080">
    <property type="term" value="F:N-acetyltransferase activity"/>
    <property type="evidence" value="ECO:0007669"/>
    <property type="project" value="InterPro"/>
</dbReference>
<dbReference type="CDD" id="cd04301">
    <property type="entry name" value="NAT_SF"/>
    <property type="match status" value="1"/>
</dbReference>
<sequence>MVGKNQYITRLAEDRDIHQVAEIDQEAFSEEQLFRSYASYHREIHNPLARYIVACAEEEHELNTNRQIMPELPWYKRLLSRNYHNVKYAASEQHVFGFAGFWITPDEAHITALGVRNNYRRSGIGERLLISLVDLATQLSIRTITLEVRASNEVAQSLYRKYGFRTAGRRPRYYSNNREDAVLMSTNTITSASFQAHFQELKEAHRQRWKESFIAA</sequence>
<protein>
    <recommendedName>
        <fullName evidence="5">N-acetyltransferase domain-containing protein</fullName>
    </recommendedName>
</protein>
<evidence type="ECO:0000256" key="1">
    <source>
        <dbReference type="ARBA" id="ARBA00005395"/>
    </source>
</evidence>
<feature type="domain" description="N-acetyltransferase" evidence="5">
    <location>
        <begin position="7"/>
        <end position="189"/>
    </location>
</feature>
<evidence type="ECO:0000256" key="3">
    <source>
        <dbReference type="ARBA" id="ARBA00022679"/>
    </source>
</evidence>
<organism evidence="6">
    <name type="scientific">marine sediment metagenome</name>
    <dbReference type="NCBI Taxonomy" id="412755"/>
    <lineage>
        <taxon>unclassified sequences</taxon>
        <taxon>metagenomes</taxon>
        <taxon>ecological metagenomes</taxon>
    </lineage>
</organism>
<dbReference type="InterPro" id="IPR000182">
    <property type="entry name" value="GNAT_dom"/>
</dbReference>
<proteinExistence type="inferred from homology"/>
<dbReference type="InterPro" id="IPR050680">
    <property type="entry name" value="YpeA/RimI_acetyltransf"/>
</dbReference>
<evidence type="ECO:0000256" key="4">
    <source>
        <dbReference type="ARBA" id="ARBA00023315"/>
    </source>
</evidence>
<comment type="similarity">
    <text evidence="1">Belongs to the acetyltransferase family. RimI subfamily.</text>
</comment>
<dbReference type="EMBL" id="BARS01025441">
    <property type="protein sequence ID" value="GAG04195.1"/>
    <property type="molecule type" value="Genomic_DNA"/>
</dbReference>
<evidence type="ECO:0000259" key="5">
    <source>
        <dbReference type="PROSITE" id="PS51186"/>
    </source>
</evidence>
<dbReference type="InterPro" id="IPR016181">
    <property type="entry name" value="Acyl_CoA_acyltransferase"/>
</dbReference>
<gene>
    <name evidence="6" type="ORF">S01H1_40210</name>
</gene>
<keyword evidence="3" id="KW-0808">Transferase</keyword>